<dbReference type="GO" id="GO:0004803">
    <property type="term" value="F:transposase activity"/>
    <property type="evidence" value="ECO:0007669"/>
    <property type="project" value="InterPro"/>
</dbReference>
<sequence>EHLIGDKAYDSDGLDTQLAEQCVELIAPHRANRRKLKTQDGRALRRYARRWLVERLFAWMQWKRRLLTRWEYYARNFLGFVQLASITILLKRI</sequence>
<dbReference type="InterPro" id="IPR002559">
    <property type="entry name" value="Transposase_11"/>
</dbReference>
<evidence type="ECO:0000313" key="3">
    <source>
        <dbReference type="Proteomes" id="UP000016368"/>
    </source>
</evidence>
<feature type="non-terminal residue" evidence="2">
    <location>
        <position position="1"/>
    </location>
</feature>
<comment type="caution">
    <text evidence="2">The sequence shown here is derived from an EMBL/GenBank/DDBJ whole genome shotgun (WGS) entry which is preliminary data.</text>
</comment>
<dbReference type="Proteomes" id="UP000016368">
    <property type="component" value="Unassembled WGS sequence"/>
</dbReference>
<dbReference type="EMBL" id="AEGR01000013">
    <property type="protein sequence ID" value="EGI78477.1"/>
    <property type="molecule type" value="Genomic_DNA"/>
</dbReference>
<evidence type="ECO:0000259" key="1">
    <source>
        <dbReference type="Pfam" id="PF01609"/>
    </source>
</evidence>
<dbReference type="OrthoDB" id="8781865at2"/>
<organism evidence="2 3">
    <name type="scientific">Hylemonella gracilis ATCC 19624</name>
    <dbReference type="NCBI Taxonomy" id="887062"/>
    <lineage>
        <taxon>Bacteria</taxon>
        <taxon>Pseudomonadati</taxon>
        <taxon>Pseudomonadota</taxon>
        <taxon>Betaproteobacteria</taxon>
        <taxon>Burkholderiales</taxon>
        <taxon>Comamonadaceae</taxon>
        <taxon>Hylemonella</taxon>
    </lineage>
</organism>
<keyword evidence="3" id="KW-1185">Reference proteome</keyword>
<proteinExistence type="predicted"/>
<evidence type="ECO:0000313" key="2">
    <source>
        <dbReference type="EMBL" id="EGI78477.1"/>
    </source>
</evidence>
<dbReference type="AlphaFoldDB" id="F3KP18"/>
<protein>
    <recommendedName>
        <fullName evidence="1">Transposase IS4-like domain-containing protein</fullName>
    </recommendedName>
</protein>
<dbReference type="eggNOG" id="COG3293">
    <property type="taxonomic scope" value="Bacteria"/>
</dbReference>
<accession>F3KP18</accession>
<feature type="domain" description="Transposase IS4-like" evidence="1">
    <location>
        <begin position="2"/>
        <end position="85"/>
    </location>
</feature>
<name>F3KP18_9BURK</name>
<dbReference type="RefSeq" id="WP_006296138.1">
    <property type="nucleotide sequence ID" value="NZ_AEGR01000013.1"/>
</dbReference>
<dbReference type="GO" id="GO:0003677">
    <property type="term" value="F:DNA binding"/>
    <property type="evidence" value="ECO:0007669"/>
    <property type="project" value="InterPro"/>
</dbReference>
<dbReference type="GO" id="GO:0006313">
    <property type="term" value="P:DNA transposition"/>
    <property type="evidence" value="ECO:0007669"/>
    <property type="project" value="InterPro"/>
</dbReference>
<gene>
    <name evidence="2" type="ORF">HGR_00841</name>
</gene>
<dbReference type="PANTHER" id="PTHR30007">
    <property type="entry name" value="PHP DOMAIN PROTEIN"/>
    <property type="match status" value="1"/>
</dbReference>
<reference evidence="2 3" key="1">
    <citation type="journal article" date="2011" name="EMBO J.">
        <title>Structural diversity of bacterial flagellar motors.</title>
        <authorList>
            <person name="Chen S."/>
            <person name="Beeby M."/>
            <person name="Murphy G.E."/>
            <person name="Leadbetter J.R."/>
            <person name="Hendrixson D.R."/>
            <person name="Briegel A."/>
            <person name="Li Z."/>
            <person name="Shi J."/>
            <person name="Tocheva E.I."/>
            <person name="Muller A."/>
            <person name="Dobro M.J."/>
            <person name="Jensen G.J."/>
        </authorList>
    </citation>
    <scope>NUCLEOTIDE SEQUENCE [LARGE SCALE GENOMIC DNA]</scope>
    <source>
        <strain evidence="2 3">ATCC 19624</strain>
    </source>
</reference>
<dbReference type="Pfam" id="PF01609">
    <property type="entry name" value="DDE_Tnp_1"/>
    <property type="match status" value="1"/>
</dbReference>